<dbReference type="SUPFAM" id="SSF63829">
    <property type="entry name" value="Calcium-dependent phosphotriesterase"/>
    <property type="match status" value="1"/>
</dbReference>
<protein>
    <recommendedName>
        <fullName evidence="4">WD40 repeat-like protein</fullName>
    </recommendedName>
</protein>
<dbReference type="AlphaFoldDB" id="A0A9P7ZA98"/>
<sequence length="1123" mass="120341">MSPSLDQDNSNNNQSSKSQAKGSSAQTTKKAGRRNNGTAKKNDDNGVLSAVMKKHVLKAPEPKQSALSSRFSPPESSPEREPKPLDHADVIDGVTSPLLDAISAGEAPKPTSQNTTEWLSKNIMSGSPNSNLINLGESPPTFSSSYEGRYASHGWNSRDQRGIPSSLPTPASPQASRPRSTSYHNLDGNFETQEDTRSQMSYVNRRRSMASPPYSQFSSNPPLPHQIQPHFYGLPDADFMHQASRPKSGSPTSDYYSGFDENSGTSVAITGYEGGVDIYAITKRGLIRTTRISGLRGGVYNAKILSGNGLGGSLHRPAMIAVVVHGPVRPSSDTSSADCVSAHTEVMPIPSQTESIRGSPRARAASALDFDNPGDYYQTTVEVYSMDTRDYIVTLLSLPKLPLIQSALSSFARNPPPAGSLSIRADASNIAVSSGTSGETWLFCHGSPTNAASLQPRFRCIGKVWTTVQNNGTDKTELASHIDGDWNPAETSPQRSNANAPILSLNGRWLAYCPSTPSSQLSVRAAVPNATSTARSPGLNGQAPPQLPPVNCEVDTPGRESKIKQAAQAITQGVVEGANYIGKAGVQYWNNYWSKPATGQASNGGFQFSPHANIPSHQFPPTHGVPSQAPLVSKDPGLISILDLDNLAQHASYSGAPHPLATFKVPHGCSFVSFSPNGLALFSVSTNGDLQFVWDLMRIQYSKASFLKSGPQPSGRSGVHVRQIAAFSRMTVARVVDVVWTSPHGERAAYVTERGTVHVLDLEASAFAWPPPRRKVAMTKSAAESPSAALTAAGAATSAVKSAWSLARPLVSRERRSSTGKTSVSMASPNSQTGTGTQAFAAGFSRSVGAATGRMNELRKSSDTKLHLPRNTSLPSRTCIRLLHGRRNDSMLVLGGGLVGRYTIKSRRADRPANNQKSSKGAKYVEFKLPHLPDISLIADQLGDNDLHGREGTAYHATAKQAVAQGDRPLGAKSSIPQAEIESNAPYQPFHTDRRVTLNVYSYAPNTASSPSASALLSNPTTKLSPPTRQNRAWAFGGSIKTIELDVGTPQDMEDTSYDPLDHRALPSSAIERVRTDPDQDTEQIVVTTRIRKSARPELENGADEEGFFEDDCDVLDFSDSRV</sequence>
<feature type="region of interest" description="Disordered" evidence="1">
    <location>
        <begin position="1009"/>
        <end position="1030"/>
    </location>
</feature>
<proteinExistence type="predicted"/>
<dbReference type="Proteomes" id="UP000887226">
    <property type="component" value="Unassembled WGS sequence"/>
</dbReference>
<dbReference type="GO" id="GO:0006914">
    <property type="term" value="P:autophagy"/>
    <property type="evidence" value="ECO:0007669"/>
    <property type="project" value="InterPro"/>
</dbReference>
<feature type="compositionally biased region" description="Low complexity" evidence="1">
    <location>
        <begin position="1009"/>
        <end position="1021"/>
    </location>
</feature>
<dbReference type="GO" id="GO:0005737">
    <property type="term" value="C:cytoplasm"/>
    <property type="evidence" value="ECO:0007669"/>
    <property type="project" value="TreeGrafter"/>
</dbReference>
<feature type="region of interest" description="Disordered" evidence="1">
    <location>
        <begin position="1"/>
        <end position="115"/>
    </location>
</feature>
<dbReference type="OrthoDB" id="3938623at2759"/>
<evidence type="ECO:0000313" key="3">
    <source>
        <dbReference type="Proteomes" id="UP000887226"/>
    </source>
</evidence>
<keyword evidence="3" id="KW-1185">Reference proteome</keyword>
<feature type="compositionally biased region" description="Polar residues" evidence="1">
    <location>
        <begin position="819"/>
        <end position="837"/>
    </location>
</feature>
<comment type="caution">
    <text evidence="2">The sequence shown here is derived from an EMBL/GenBank/DDBJ whole genome shotgun (WGS) entry which is preliminary data.</text>
</comment>
<feature type="compositionally biased region" description="Low complexity" evidence="1">
    <location>
        <begin position="1"/>
        <end position="26"/>
    </location>
</feature>
<feature type="compositionally biased region" description="Polar residues" evidence="1">
    <location>
        <begin position="166"/>
        <end position="184"/>
    </location>
</feature>
<name>A0A9P7ZA98_9HELO</name>
<dbReference type="EMBL" id="MU253756">
    <property type="protein sequence ID" value="KAG9248106.1"/>
    <property type="molecule type" value="Genomic_DNA"/>
</dbReference>
<evidence type="ECO:0008006" key="4">
    <source>
        <dbReference type="Google" id="ProtNLM"/>
    </source>
</evidence>
<dbReference type="PANTHER" id="PTHR13268">
    <property type="entry name" value="BREAST CARCINOMA AMPLIFIED SEQUENCE 3"/>
    <property type="match status" value="1"/>
</dbReference>
<organism evidence="2 3">
    <name type="scientific">Calycina marina</name>
    <dbReference type="NCBI Taxonomy" id="1763456"/>
    <lineage>
        <taxon>Eukaryota</taxon>
        <taxon>Fungi</taxon>
        <taxon>Dikarya</taxon>
        <taxon>Ascomycota</taxon>
        <taxon>Pezizomycotina</taxon>
        <taxon>Leotiomycetes</taxon>
        <taxon>Helotiales</taxon>
        <taxon>Pezizellaceae</taxon>
        <taxon>Calycina</taxon>
    </lineage>
</organism>
<feature type="compositionally biased region" description="Basic and acidic residues" evidence="1">
    <location>
        <begin position="77"/>
        <end position="90"/>
    </location>
</feature>
<evidence type="ECO:0000256" key="1">
    <source>
        <dbReference type="SAM" id="MobiDB-lite"/>
    </source>
</evidence>
<gene>
    <name evidence="2" type="ORF">BJ878DRAFT_94038</name>
</gene>
<dbReference type="InterPro" id="IPR045142">
    <property type="entry name" value="BCAS3-like"/>
</dbReference>
<dbReference type="PANTHER" id="PTHR13268:SF0">
    <property type="entry name" value="BCAS3 MICROTUBULE ASSOCIATED CELL MIGRATION FACTOR"/>
    <property type="match status" value="1"/>
</dbReference>
<dbReference type="GO" id="GO:0042594">
    <property type="term" value="P:response to starvation"/>
    <property type="evidence" value="ECO:0007669"/>
    <property type="project" value="TreeGrafter"/>
</dbReference>
<reference evidence="2" key="1">
    <citation type="journal article" date="2021" name="IMA Fungus">
        <title>Genomic characterization of three marine fungi, including Emericellopsis atlantica sp. nov. with signatures of a generalist lifestyle and marine biomass degradation.</title>
        <authorList>
            <person name="Hagestad O.C."/>
            <person name="Hou L."/>
            <person name="Andersen J.H."/>
            <person name="Hansen E.H."/>
            <person name="Altermark B."/>
            <person name="Li C."/>
            <person name="Kuhnert E."/>
            <person name="Cox R.J."/>
            <person name="Crous P.W."/>
            <person name="Spatafora J.W."/>
            <person name="Lail K."/>
            <person name="Amirebrahimi M."/>
            <person name="Lipzen A."/>
            <person name="Pangilinan J."/>
            <person name="Andreopoulos W."/>
            <person name="Hayes R.D."/>
            <person name="Ng V."/>
            <person name="Grigoriev I.V."/>
            <person name="Jackson S.A."/>
            <person name="Sutton T.D.S."/>
            <person name="Dobson A.D.W."/>
            <person name="Rama T."/>
        </authorList>
    </citation>
    <scope>NUCLEOTIDE SEQUENCE</scope>
    <source>
        <strain evidence="2">TRa3180A</strain>
    </source>
</reference>
<feature type="region of interest" description="Disordered" evidence="1">
    <location>
        <begin position="810"/>
        <end position="837"/>
    </location>
</feature>
<evidence type="ECO:0000313" key="2">
    <source>
        <dbReference type="EMBL" id="KAG9248106.1"/>
    </source>
</evidence>
<accession>A0A9P7ZA98</accession>
<feature type="region of interest" description="Disordered" evidence="1">
    <location>
        <begin position="153"/>
        <end position="197"/>
    </location>
</feature>